<name>A0AAE0CHZ6_9CHLO</name>
<protein>
    <submittedName>
        <fullName evidence="1">Uncharacterized protein</fullName>
    </submittedName>
</protein>
<accession>A0AAE0CHZ6</accession>
<evidence type="ECO:0000313" key="2">
    <source>
        <dbReference type="Proteomes" id="UP001190700"/>
    </source>
</evidence>
<dbReference type="CDD" id="cd14498">
    <property type="entry name" value="DSP"/>
    <property type="match status" value="1"/>
</dbReference>
<gene>
    <name evidence="1" type="ORF">CYMTET_36180</name>
</gene>
<evidence type="ECO:0000313" key="1">
    <source>
        <dbReference type="EMBL" id="KAK3254609.1"/>
    </source>
</evidence>
<dbReference type="SUPFAM" id="SSF52799">
    <property type="entry name" value="(Phosphotyrosine protein) phosphatases II"/>
    <property type="match status" value="1"/>
</dbReference>
<proteinExistence type="predicted"/>
<reference evidence="1 2" key="1">
    <citation type="journal article" date="2015" name="Genome Biol. Evol.">
        <title>Comparative Genomics of a Bacterivorous Green Alga Reveals Evolutionary Causalities and Consequences of Phago-Mixotrophic Mode of Nutrition.</title>
        <authorList>
            <person name="Burns J.A."/>
            <person name="Paasch A."/>
            <person name="Narechania A."/>
            <person name="Kim E."/>
        </authorList>
    </citation>
    <scope>NUCLEOTIDE SEQUENCE [LARGE SCALE GENOMIC DNA]</scope>
    <source>
        <strain evidence="1 2">PLY_AMNH</strain>
    </source>
</reference>
<dbReference type="Gene3D" id="3.90.190.10">
    <property type="entry name" value="Protein tyrosine phosphatase superfamily"/>
    <property type="match status" value="1"/>
</dbReference>
<comment type="caution">
    <text evidence="1">The sequence shown here is derived from an EMBL/GenBank/DDBJ whole genome shotgun (WGS) entry which is preliminary data.</text>
</comment>
<keyword evidence="2" id="KW-1185">Reference proteome</keyword>
<dbReference type="Proteomes" id="UP001190700">
    <property type="component" value="Unassembled WGS sequence"/>
</dbReference>
<sequence>MIGTSLPGGQRIPEKSCAEAEPIDAHEIIPGLWLGSILATEDVATIGEGNVRAVVTVGKGLRGIVAPRLPPQVERHAAVEVVDTETADILEVLPPCFECIDAMLQLNKDAPEGSESAAGSRQHCGRSKRATRRALLCVVFDDAWRGAAADTAVPEGAVEPMALAACGGALPPKPVVPPRSLITATADTGDSYSHGPPTEEFPDVVAPMVTANYTRTSPTTTPTSTMGRVHCIRPLRVHASAARPWRG</sequence>
<dbReference type="InterPro" id="IPR029021">
    <property type="entry name" value="Prot-tyrosine_phosphatase-like"/>
</dbReference>
<dbReference type="EMBL" id="LGRX02023372">
    <property type="protein sequence ID" value="KAK3254609.1"/>
    <property type="molecule type" value="Genomic_DNA"/>
</dbReference>
<organism evidence="1 2">
    <name type="scientific">Cymbomonas tetramitiformis</name>
    <dbReference type="NCBI Taxonomy" id="36881"/>
    <lineage>
        <taxon>Eukaryota</taxon>
        <taxon>Viridiplantae</taxon>
        <taxon>Chlorophyta</taxon>
        <taxon>Pyramimonadophyceae</taxon>
        <taxon>Pyramimonadales</taxon>
        <taxon>Pyramimonadaceae</taxon>
        <taxon>Cymbomonas</taxon>
    </lineage>
</organism>
<dbReference type="AlphaFoldDB" id="A0AAE0CHZ6"/>